<dbReference type="Pfam" id="PF20662">
    <property type="entry name" value="COG4_C"/>
    <property type="match status" value="1"/>
</dbReference>
<evidence type="ECO:0000313" key="11">
    <source>
        <dbReference type="EMBL" id="KAK0546281.1"/>
    </source>
</evidence>
<dbReference type="InterPro" id="IPR013167">
    <property type="entry name" value="COG4_M"/>
</dbReference>
<dbReference type="PANTHER" id="PTHR24016">
    <property type="entry name" value="CONSERVED OLIGOMERIC GOLGI COMPLEX SUBUNIT 4"/>
    <property type="match status" value="1"/>
</dbReference>
<feature type="region of interest" description="Disordered" evidence="9">
    <location>
        <begin position="221"/>
        <end position="240"/>
    </location>
</feature>
<comment type="caution">
    <text evidence="11">The sequence shown here is derived from an EMBL/GenBank/DDBJ whole genome shotgun (WGS) entry which is preliminary data.</text>
</comment>
<gene>
    <name evidence="11" type="primary">COG4</name>
    <name evidence="11" type="ORF">OC846_005344</name>
</gene>
<evidence type="ECO:0000256" key="4">
    <source>
        <dbReference type="ARBA" id="ARBA00022448"/>
    </source>
</evidence>
<feature type="compositionally biased region" description="Low complexity" evidence="9">
    <location>
        <begin position="393"/>
        <end position="414"/>
    </location>
</feature>
<dbReference type="Pfam" id="PF08318">
    <property type="entry name" value="COG4_m"/>
    <property type="match status" value="1"/>
</dbReference>
<keyword evidence="4" id="KW-0813">Transport</keyword>
<feature type="region of interest" description="Disordered" evidence="9">
    <location>
        <begin position="1663"/>
        <end position="1818"/>
    </location>
</feature>
<proteinExistence type="inferred from homology"/>
<organism evidence="11 12">
    <name type="scientific">Tilletia horrida</name>
    <dbReference type="NCBI Taxonomy" id="155126"/>
    <lineage>
        <taxon>Eukaryota</taxon>
        <taxon>Fungi</taxon>
        <taxon>Dikarya</taxon>
        <taxon>Basidiomycota</taxon>
        <taxon>Ustilaginomycotina</taxon>
        <taxon>Exobasidiomycetes</taxon>
        <taxon>Tilletiales</taxon>
        <taxon>Tilletiaceae</taxon>
        <taxon>Tilletia</taxon>
    </lineage>
</organism>
<reference evidence="11" key="1">
    <citation type="journal article" date="2023" name="PhytoFront">
        <title>Draft Genome Resources of Seven Strains of Tilletia horrida, Causal Agent of Kernel Smut of Rice.</title>
        <authorList>
            <person name="Khanal S."/>
            <person name="Antony Babu S."/>
            <person name="Zhou X.G."/>
        </authorList>
    </citation>
    <scope>NUCLEOTIDE SEQUENCE</scope>
    <source>
        <strain evidence="11">TX6</strain>
    </source>
</reference>
<feature type="compositionally biased region" description="Basic residues" evidence="9">
    <location>
        <begin position="1809"/>
        <end position="1818"/>
    </location>
</feature>
<feature type="region of interest" description="Disordered" evidence="9">
    <location>
        <begin position="1103"/>
        <end position="1144"/>
    </location>
</feature>
<dbReference type="Proteomes" id="UP001176517">
    <property type="component" value="Unassembled WGS sequence"/>
</dbReference>
<protein>
    <recommendedName>
        <fullName evidence="3">Conserved oligomeric Golgi complex subunit 4</fullName>
    </recommendedName>
    <alternativeName>
        <fullName evidence="8">Component of oligomeric Golgi complex 4</fullName>
    </alternativeName>
</protein>
<keyword evidence="7" id="KW-0472">Membrane</keyword>
<evidence type="ECO:0000256" key="3">
    <source>
        <dbReference type="ARBA" id="ARBA00020975"/>
    </source>
</evidence>
<comment type="similarity">
    <text evidence="2">Belongs to the COG4 family.</text>
</comment>
<feature type="compositionally biased region" description="Polar residues" evidence="9">
    <location>
        <begin position="425"/>
        <end position="439"/>
    </location>
</feature>
<feature type="region of interest" description="Disordered" evidence="9">
    <location>
        <begin position="1227"/>
        <end position="1247"/>
    </location>
</feature>
<feature type="region of interest" description="Disordered" evidence="9">
    <location>
        <begin position="1325"/>
        <end position="1372"/>
    </location>
</feature>
<dbReference type="InterPro" id="IPR048684">
    <property type="entry name" value="COG4_C"/>
</dbReference>
<evidence type="ECO:0000313" key="12">
    <source>
        <dbReference type="Proteomes" id="UP001176517"/>
    </source>
</evidence>
<feature type="region of interest" description="Disordered" evidence="9">
    <location>
        <begin position="1535"/>
        <end position="1634"/>
    </location>
</feature>
<feature type="compositionally biased region" description="Low complexity" evidence="9">
    <location>
        <begin position="1593"/>
        <end position="1604"/>
    </location>
</feature>
<feature type="compositionally biased region" description="Acidic residues" evidence="9">
    <location>
        <begin position="1740"/>
        <end position="1750"/>
    </location>
</feature>
<evidence type="ECO:0000256" key="8">
    <source>
        <dbReference type="ARBA" id="ARBA00031340"/>
    </source>
</evidence>
<evidence type="ECO:0000256" key="9">
    <source>
        <dbReference type="SAM" id="MobiDB-lite"/>
    </source>
</evidence>
<feature type="compositionally biased region" description="Basic and acidic residues" evidence="9">
    <location>
        <begin position="1118"/>
        <end position="1132"/>
    </location>
</feature>
<dbReference type="PANTHER" id="PTHR24016:SF0">
    <property type="entry name" value="CONSERVED OLIGOMERIC GOLGI COMPLEX SUBUNIT 4"/>
    <property type="match status" value="1"/>
</dbReference>
<dbReference type="GO" id="GO:0015031">
    <property type="term" value="P:protein transport"/>
    <property type="evidence" value="ECO:0007669"/>
    <property type="project" value="UniProtKB-KW"/>
</dbReference>
<dbReference type="InterPro" id="IPR048680">
    <property type="entry name" value="COG4_N"/>
</dbReference>
<feature type="domain" description="COG4 transport protein middle alpha-helical bundle" evidence="10">
    <location>
        <begin position="197"/>
        <end position="639"/>
    </location>
</feature>
<dbReference type="SMART" id="SM00762">
    <property type="entry name" value="Cog4"/>
    <property type="match status" value="1"/>
</dbReference>
<feature type="region of interest" description="Disordered" evidence="9">
    <location>
        <begin position="387"/>
        <end position="453"/>
    </location>
</feature>
<evidence type="ECO:0000256" key="2">
    <source>
        <dbReference type="ARBA" id="ARBA00009215"/>
    </source>
</evidence>
<feature type="region of interest" description="Disordered" evidence="9">
    <location>
        <begin position="898"/>
        <end position="1040"/>
    </location>
</feature>
<keyword evidence="5" id="KW-0653">Protein transport</keyword>
<feature type="compositionally biased region" description="Polar residues" evidence="9">
    <location>
        <begin position="1011"/>
        <end position="1040"/>
    </location>
</feature>
<dbReference type="InterPro" id="IPR048682">
    <property type="entry name" value="COG4"/>
</dbReference>
<comment type="subcellular location">
    <subcellularLocation>
        <location evidence="1">Golgi apparatus membrane</location>
        <topology evidence="1">Peripheral membrane protein</topology>
    </subcellularLocation>
</comment>
<evidence type="ECO:0000256" key="7">
    <source>
        <dbReference type="ARBA" id="ARBA00023136"/>
    </source>
</evidence>
<keyword evidence="6" id="KW-0333">Golgi apparatus</keyword>
<dbReference type="Gene3D" id="1.20.58.1970">
    <property type="match status" value="1"/>
</dbReference>
<feature type="compositionally biased region" description="Acidic residues" evidence="9">
    <location>
        <begin position="1719"/>
        <end position="1732"/>
    </location>
</feature>
<name>A0AAN6JW30_9BASI</name>
<feature type="compositionally biased region" description="Low complexity" evidence="9">
    <location>
        <begin position="1539"/>
        <end position="1554"/>
    </location>
</feature>
<feature type="region of interest" description="Disordered" evidence="9">
    <location>
        <begin position="485"/>
        <end position="517"/>
    </location>
</feature>
<evidence type="ECO:0000256" key="6">
    <source>
        <dbReference type="ARBA" id="ARBA00023034"/>
    </source>
</evidence>
<evidence type="ECO:0000259" key="10">
    <source>
        <dbReference type="SMART" id="SM00762"/>
    </source>
</evidence>
<feature type="compositionally biased region" description="Polar residues" evidence="9">
    <location>
        <begin position="1103"/>
        <end position="1115"/>
    </location>
</feature>
<evidence type="ECO:0000256" key="5">
    <source>
        <dbReference type="ARBA" id="ARBA00022927"/>
    </source>
</evidence>
<dbReference type="EMBL" id="JAPDMZ010000199">
    <property type="protein sequence ID" value="KAK0546281.1"/>
    <property type="molecule type" value="Genomic_DNA"/>
</dbReference>
<keyword evidence="12" id="KW-1185">Reference proteome</keyword>
<dbReference type="GO" id="GO:0000139">
    <property type="term" value="C:Golgi membrane"/>
    <property type="evidence" value="ECO:0007669"/>
    <property type="project" value="UniProtKB-SubCell"/>
</dbReference>
<evidence type="ECO:0000256" key="1">
    <source>
        <dbReference type="ARBA" id="ARBA00004395"/>
    </source>
</evidence>
<feature type="compositionally biased region" description="Polar residues" evidence="9">
    <location>
        <begin position="1692"/>
        <end position="1711"/>
    </location>
</feature>
<dbReference type="Pfam" id="PF20663">
    <property type="entry name" value="COG4_N"/>
    <property type="match status" value="1"/>
</dbReference>
<sequence length="1818" mass="199481">MPSEPATPAAQIPPAISASSSIQALGNAGSAYTLPDPQKLTSPADVSSSLRSLNAHAANLDVQLAQKVTHSVEPSLEDAQKAITNLNPTLDVVVAQVDALKKTFAQNAATADKISVDVRKTEALRKRVAKSLEWARQVQVLKTALQLMVSCVERKDWDGAVKHCQVAMAVDPHILNSNFAAKTIPTSEFPDPPPQILLNLREELLRRFTVLFNTYARGDAPLTSPRQEAPSASAPGRDPEQATRFFKLFPQIGWREQGLQVYADFAGSLIRDYGKGLLARLGESHSKDGLLPHPQLLTSLFEPMARLVSTHQPLVDRHYGDGEFARGVMPTLQSAECDRLGLRILEAWMDERSVSRRLDEVRQCTFRLLSLLRSRPVQYSIRPINPTTGLLTANNSGSGSPNPGAVAASGGPASTLRAAFPGITRPSTPLRSGTPQPRQSSDDEGASEGPDPREIDRILNELAALAARCAVYRRFLKARFGQVPQYDTPRDEDASSGSKGQDPPTDTDSKDANGPTDRALQLISRSGLLKEMDKLLRDVYVPTELWFLRASIEKAHRMDAPDPNSMPLSTPLPDDVFYVLRAVLARIVSTCPSNISTSSELQGKIASPPTGTAIVIRALKAVEKIMLDDYLGVIQRRLQGVWVAASGMMSVDGPRKEAASREMRMMFVTYLNVLETSATYIDRLTREIASPQILSQTYSLDEIGSLMKQMQSIAALGEKFRAAAKAEMDLLFTQIVRPRFRPILLEAYKDVSYTLNEDSYAEAEYADVVRRRFIKGWETVVVPYRTIFSEANYDAFIVTALEGLVRPWEKLVLGMRFTELGALRFDKDIRSLSTYLASQTAVGVREKFARLQQISYVLSLDPRETEEEVYESGITAGLVWSLLVSEIRQLLTQLSADGRARRANMSSRDSRAFASRSGPDPYAQARQQRQPSRYDGLAQSWQPRSSAAFAQHAMRNPSAGPSHQLLRHRSVSRLTDSWQGSGPHVPYQHEEVQPARSYSQAFPSDGPIYHNYSSVGRNATPSMTAGPSATPSSGSRNWADASRTNQYPAQHFNGDYTYPGPYYDARYAAPVPYINEVKAPHTGPRSSSIGPWLRNAYPGPQYAQRSSSVWSQSQAAGRGHDEAGPSRMREFHSPTYSRTSSAAHIGPYQAAGPFRMSRTPAALQRYSEHPSISDVQDFRATPVSSTPARLRHSVAESRRSVSTALPGSAFNTTALSYIQQALKKAADHPAPPKKVQSAAIAKPARQWPERGVVEENERVEQTHFDALSNAEEAEVHFAGEEGEESDGESPKAHVQIFDESNDWSQAEEVADFDDGDEVENQVTATAQANVKPGSKQAQQTSKVVKRATKKVAPQRTRPPTVDRPSGTASKSTIPAKNQLKRLSNWFIFSQKVKRLPKPVPQKLRTSPFNRMFDSDELGSTTSWIRVAGQLSSADLAQHVHDKNINIEDFKWETSLVIGARRARTSDLVGEDLDALIVTTSSGADYLLVGPMNLDATIEAGGLTPKFWRDFQESGGLGEEGWEALILRAYLDHNDAPPRSSSAHQTAHSTANASTPFEKGASRAAKSPRTAVAARPPKHVTFDAGSSSDKTTSRIKPSSSSSRPIGKARKTPNSLPERRAKSLTPSPSSKGGRRSRELAGLIASPFGTLTAVQEALQEMGLVVSASEDEDSDPIGITKIDQGTRRQTAHARRPTTSPYRSTNRPRLISVTSLKEQHLSDELSEASDSADEYREDEARTGMMEDDDSSEDEIAFSLGGKREAAKAELGSPSKRTSKRARTLASDRKWWEIPGAGASTTKPVPRAILEARRRENKSKRHTT</sequence>
<accession>A0AAN6JW30</accession>